<evidence type="ECO:0000313" key="7">
    <source>
        <dbReference type="EMBL" id="MFD2417433.1"/>
    </source>
</evidence>
<gene>
    <name evidence="7" type="primary">mdlC</name>
    <name evidence="7" type="ORF">ACFSXZ_13970</name>
</gene>
<dbReference type="PANTHER" id="PTHR18968">
    <property type="entry name" value="THIAMINE PYROPHOSPHATE ENZYMES"/>
    <property type="match status" value="1"/>
</dbReference>
<reference evidence="8" key="1">
    <citation type="journal article" date="2019" name="Int. J. Syst. Evol. Microbiol.">
        <title>The Global Catalogue of Microorganisms (GCM) 10K type strain sequencing project: providing services to taxonomists for standard genome sequencing and annotation.</title>
        <authorList>
            <consortium name="The Broad Institute Genomics Platform"/>
            <consortium name="The Broad Institute Genome Sequencing Center for Infectious Disease"/>
            <person name="Wu L."/>
            <person name="Ma J."/>
        </authorList>
    </citation>
    <scope>NUCLEOTIDE SEQUENCE [LARGE SCALE GENOMIC DNA]</scope>
    <source>
        <strain evidence="8">CGMCC 4.7645</strain>
    </source>
</reference>
<evidence type="ECO:0000259" key="6">
    <source>
        <dbReference type="Pfam" id="PF02776"/>
    </source>
</evidence>
<feature type="domain" description="Thiamine pyrophosphate enzyme TPP-binding" evidence="5">
    <location>
        <begin position="382"/>
        <end position="521"/>
    </location>
</feature>
<keyword evidence="8" id="KW-1185">Reference proteome</keyword>
<dbReference type="CDD" id="cd07035">
    <property type="entry name" value="TPP_PYR_POX_like"/>
    <property type="match status" value="1"/>
</dbReference>
<keyword evidence="7" id="KW-0456">Lyase</keyword>
<dbReference type="EC" id="4.1.1.7" evidence="7"/>
<evidence type="ECO:0000313" key="8">
    <source>
        <dbReference type="Proteomes" id="UP001597417"/>
    </source>
</evidence>
<dbReference type="InterPro" id="IPR000399">
    <property type="entry name" value="TPP-bd_CS"/>
</dbReference>
<feature type="domain" description="Thiamine pyrophosphate enzyme central" evidence="4">
    <location>
        <begin position="190"/>
        <end position="319"/>
    </location>
</feature>
<dbReference type="Gene3D" id="3.40.50.970">
    <property type="match status" value="2"/>
</dbReference>
<comment type="similarity">
    <text evidence="1 3">Belongs to the TPP enzyme family.</text>
</comment>
<evidence type="ECO:0000256" key="1">
    <source>
        <dbReference type="ARBA" id="ARBA00007812"/>
    </source>
</evidence>
<dbReference type="GO" id="GO:0050695">
    <property type="term" value="F:benzoylformate decarboxylase activity"/>
    <property type="evidence" value="ECO:0007669"/>
    <property type="project" value="UniProtKB-EC"/>
</dbReference>
<dbReference type="Gene3D" id="3.40.50.1220">
    <property type="entry name" value="TPP-binding domain"/>
    <property type="match status" value="1"/>
</dbReference>
<dbReference type="SUPFAM" id="SSF52518">
    <property type="entry name" value="Thiamin diphosphate-binding fold (THDP-binding)"/>
    <property type="match status" value="2"/>
</dbReference>
<dbReference type="PANTHER" id="PTHR18968:SF133">
    <property type="entry name" value="BENZOYLFORMATE DECARBOXYLASE"/>
    <property type="match status" value="1"/>
</dbReference>
<evidence type="ECO:0000259" key="5">
    <source>
        <dbReference type="Pfam" id="PF02775"/>
    </source>
</evidence>
<dbReference type="SUPFAM" id="SSF52467">
    <property type="entry name" value="DHS-like NAD/FAD-binding domain"/>
    <property type="match status" value="1"/>
</dbReference>
<keyword evidence="2 3" id="KW-0786">Thiamine pyrophosphate</keyword>
<dbReference type="InterPro" id="IPR045229">
    <property type="entry name" value="TPP_enz"/>
</dbReference>
<evidence type="ECO:0000259" key="4">
    <source>
        <dbReference type="Pfam" id="PF00205"/>
    </source>
</evidence>
<dbReference type="PROSITE" id="PS00187">
    <property type="entry name" value="TPP_ENZYMES"/>
    <property type="match status" value="1"/>
</dbReference>
<comment type="caution">
    <text evidence="7">The sequence shown here is derived from an EMBL/GenBank/DDBJ whole genome shotgun (WGS) entry which is preliminary data.</text>
</comment>
<proteinExistence type="inferred from homology"/>
<name>A0ABW5FRH2_9PSEU</name>
<evidence type="ECO:0000256" key="3">
    <source>
        <dbReference type="RuleBase" id="RU362132"/>
    </source>
</evidence>
<dbReference type="InterPro" id="IPR029061">
    <property type="entry name" value="THDP-binding"/>
</dbReference>
<evidence type="ECO:0000256" key="2">
    <source>
        <dbReference type="ARBA" id="ARBA00023052"/>
    </source>
</evidence>
<dbReference type="CDD" id="cd02002">
    <property type="entry name" value="TPP_BFDC"/>
    <property type="match status" value="1"/>
</dbReference>
<dbReference type="InterPro" id="IPR029035">
    <property type="entry name" value="DHS-like_NAD/FAD-binding_dom"/>
</dbReference>
<dbReference type="Pfam" id="PF02775">
    <property type="entry name" value="TPP_enzyme_C"/>
    <property type="match status" value="1"/>
</dbReference>
<organism evidence="7 8">
    <name type="scientific">Amycolatopsis pigmentata</name>
    <dbReference type="NCBI Taxonomy" id="450801"/>
    <lineage>
        <taxon>Bacteria</taxon>
        <taxon>Bacillati</taxon>
        <taxon>Actinomycetota</taxon>
        <taxon>Actinomycetes</taxon>
        <taxon>Pseudonocardiales</taxon>
        <taxon>Pseudonocardiaceae</taxon>
        <taxon>Amycolatopsis</taxon>
    </lineage>
</organism>
<dbReference type="RefSeq" id="WP_378265190.1">
    <property type="nucleotide sequence ID" value="NZ_JBHUKR010000007.1"/>
</dbReference>
<dbReference type="Pfam" id="PF00205">
    <property type="entry name" value="TPP_enzyme_M"/>
    <property type="match status" value="1"/>
</dbReference>
<dbReference type="InterPro" id="IPR012000">
    <property type="entry name" value="Thiamin_PyroP_enz_cen_dom"/>
</dbReference>
<dbReference type="NCBIfam" id="NF005485">
    <property type="entry name" value="PRK07092.1"/>
    <property type="match status" value="1"/>
</dbReference>
<dbReference type="Pfam" id="PF02776">
    <property type="entry name" value="TPP_enzyme_N"/>
    <property type="match status" value="1"/>
</dbReference>
<dbReference type="InterPro" id="IPR011766">
    <property type="entry name" value="TPP_enzyme_TPP-bd"/>
</dbReference>
<sequence>MTKETTVRDAVRTLMREWKLTTVFGNPGSTEVGFLTNWPDDFRYVLGLQESVVVAMADAFAQGTGNATVVNLHSAGGTGHGMGSLVTAYHNRAPLIVIAGQQSRSLLAEDPFLGALDPAAFPRPYVKWSSQPARAENVPAAFARAYHLATQPPRGPVFLSIPADDWNRPAPVPQAGPPIAPYAPDPEALATVAATLDASENPAFVVGAAVDADHAVPAVVELAKKTRASVWTAPFAARGTFPETDPLFAGFLPPNRAGVAEALADHDFVLVLGAPAFTYHVVSGEDVPALPALSVISDDPQVLARAPYATAVLATPGKAAEGLATLVHNTERAVPAPRRPTPPAAEPVPGRLMSAAFVYRTLGEFLPENALLVEEAPTHRRDLQAQLPISPPRGFLTMSSGVLGYGLPAAVGAALAEPARPVVAVVGDGASMYSIQALWTAAREQTAIVFIVLDNGGYAAVRNHVARAGADKVPGIELGGLDFTALAHGMGCHGHRVETPDELRSNLVSALTSPVPTVLHVLVAA</sequence>
<dbReference type="EMBL" id="JBHUKR010000007">
    <property type="protein sequence ID" value="MFD2417433.1"/>
    <property type="molecule type" value="Genomic_DNA"/>
</dbReference>
<protein>
    <submittedName>
        <fullName evidence="7">Benzoylformate decarboxylase</fullName>
        <ecNumber evidence="7">4.1.1.7</ecNumber>
    </submittedName>
</protein>
<accession>A0ABW5FRH2</accession>
<dbReference type="Proteomes" id="UP001597417">
    <property type="component" value="Unassembled WGS sequence"/>
</dbReference>
<dbReference type="InterPro" id="IPR012001">
    <property type="entry name" value="Thiamin_PyroP_enz_TPP-bd_dom"/>
</dbReference>
<feature type="domain" description="Thiamine pyrophosphate enzyme N-terminal TPP-binding" evidence="6">
    <location>
        <begin position="6"/>
        <end position="110"/>
    </location>
</feature>